<dbReference type="Pfam" id="PF00817">
    <property type="entry name" value="IMS"/>
    <property type="match status" value="1"/>
</dbReference>
<dbReference type="Gene3D" id="3.30.70.270">
    <property type="match status" value="1"/>
</dbReference>
<proteinExistence type="predicted"/>
<organism evidence="5 6">
    <name type="scientific">Anthostomella pinea</name>
    <dbReference type="NCBI Taxonomy" id="933095"/>
    <lineage>
        <taxon>Eukaryota</taxon>
        <taxon>Fungi</taxon>
        <taxon>Dikarya</taxon>
        <taxon>Ascomycota</taxon>
        <taxon>Pezizomycotina</taxon>
        <taxon>Sordariomycetes</taxon>
        <taxon>Xylariomycetidae</taxon>
        <taxon>Xylariales</taxon>
        <taxon>Xylariaceae</taxon>
        <taxon>Anthostomella</taxon>
    </lineage>
</organism>
<accession>A0AAI8VUR8</accession>
<feature type="domain" description="UmuC" evidence="4">
    <location>
        <begin position="25"/>
        <end position="269"/>
    </location>
</feature>
<dbReference type="PANTHER" id="PTHR46404">
    <property type="entry name" value="DNA POLYMERASE IOTA"/>
    <property type="match status" value="1"/>
</dbReference>
<evidence type="ECO:0000259" key="4">
    <source>
        <dbReference type="PROSITE" id="PS50173"/>
    </source>
</evidence>
<dbReference type="SUPFAM" id="SSF56672">
    <property type="entry name" value="DNA/RNA polymerases"/>
    <property type="match status" value="1"/>
</dbReference>
<dbReference type="PROSITE" id="PS50173">
    <property type="entry name" value="UMUC"/>
    <property type="match status" value="1"/>
</dbReference>
<dbReference type="GO" id="GO:0070987">
    <property type="term" value="P:error-free translesion synthesis"/>
    <property type="evidence" value="ECO:0007669"/>
    <property type="project" value="UniProtKB-ARBA"/>
</dbReference>
<name>A0AAI8VUR8_9PEZI</name>
<evidence type="ECO:0000256" key="3">
    <source>
        <dbReference type="SAM" id="MobiDB-lite"/>
    </source>
</evidence>
<feature type="region of interest" description="Disordered" evidence="3">
    <location>
        <begin position="526"/>
        <end position="545"/>
    </location>
</feature>
<dbReference type="InterPro" id="IPR017961">
    <property type="entry name" value="DNA_pol_Y-fam_little_finger"/>
</dbReference>
<dbReference type="Pfam" id="PF11799">
    <property type="entry name" value="IMS_C"/>
    <property type="match status" value="1"/>
</dbReference>
<dbReference type="InterPro" id="IPR036775">
    <property type="entry name" value="DNA_pol_Y-fam_lit_finger_sf"/>
</dbReference>
<feature type="compositionally biased region" description="Low complexity" evidence="3">
    <location>
        <begin position="435"/>
        <end position="451"/>
    </location>
</feature>
<feature type="compositionally biased region" description="Acidic residues" evidence="3">
    <location>
        <begin position="653"/>
        <end position="668"/>
    </location>
</feature>
<gene>
    <name evidence="5" type="ORF">KHLLAP_LOCUS11478</name>
</gene>
<sequence length="696" mass="76515">MRTTTLMSATPRAVKPPRRNDDRVILHFDYDCFYASVFENENPSLKSQPLGIKQKSILATCNYVARARGVRKLMLISDALTKCPDLVLMNGEDLTRFRDASKKLWSFLRAHSWNDRIERLGLDEVWMDVTDVVAYNREMLNPHALEGSFFQLDRRDPEKGFAFDGTRFSGCVQPPPPAGAVKTVDMDDPLCVRLMLASHLAGYLRHKLDEDFGYTSSGGISTNKVLAKLAGCVNKPNGQTTLLSSTAGDVDAVQDFMDSHTLRKVPGIGSRIAHLVQEHMEAFPSAATPDASAKEGDPTVRTIRQYSSLTPELLEQILTRRPGAERGSGEKLWNLLHGVDLSEVKQATDVPTQISIEDTYMTRPLQTPAELGRELRALAASLVRRMRVDLVEADPNAAAMNGSNTDSQVAEKQQRWLAYPKTLRLSTRTRSKPDSTPIPTSATSSTATHTHTTTRDNAAFSRTSRSQPLPTFIFSLHDDIAALAERLVSEALLPLFRRLHTNQQNGWNLALINICVTNMVVVATDAEDGRGGGGSSGGKGGGRDISRMFKTQEDKLREFTVYDTSSGVSEAVPGPPPVPVHESKSEPAVVPTWHSDTARHGTAYDNDNNTKFTANSGTPERLADRVADETEMADAVPRPMANEQPPTPMLLDNEADTDAWDDNDEGEDDSQRCPQCGHAIPVFAMAAHKRFHGLGD</sequence>
<dbReference type="GO" id="GO:0006281">
    <property type="term" value="P:DNA repair"/>
    <property type="evidence" value="ECO:0007669"/>
    <property type="project" value="InterPro"/>
</dbReference>
<dbReference type="InterPro" id="IPR043128">
    <property type="entry name" value="Rev_trsase/Diguanyl_cyclase"/>
</dbReference>
<dbReference type="Proteomes" id="UP001295740">
    <property type="component" value="Unassembled WGS sequence"/>
</dbReference>
<feature type="region of interest" description="Disordered" evidence="3">
    <location>
        <begin position="564"/>
        <end position="584"/>
    </location>
</feature>
<feature type="region of interest" description="Disordered" evidence="3">
    <location>
        <begin position="597"/>
        <end position="621"/>
    </location>
</feature>
<dbReference type="InterPro" id="IPR001126">
    <property type="entry name" value="UmuC"/>
</dbReference>
<dbReference type="EMBL" id="CAUWAG010000018">
    <property type="protein sequence ID" value="CAJ2511010.1"/>
    <property type="molecule type" value="Genomic_DNA"/>
</dbReference>
<comment type="subcellular location">
    <subcellularLocation>
        <location evidence="1">Mitochondrion</location>
    </subcellularLocation>
</comment>
<evidence type="ECO:0000313" key="5">
    <source>
        <dbReference type="EMBL" id="CAJ2511010.1"/>
    </source>
</evidence>
<dbReference type="FunFam" id="3.40.1170.60:FF:000006">
    <property type="entry name" value="DNA polymerase iota"/>
    <property type="match status" value="1"/>
</dbReference>
<feature type="region of interest" description="Disordered" evidence="3">
    <location>
        <begin position="426"/>
        <end position="463"/>
    </location>
</feature>
<comment type="caution">
    <text evidence="5">The sequence shown here is derived from an EMBL/GenBank/DDBJ whole genome shotgun (WGS) entry which is preliminary data.</text>
</comment>
<dbReference type="InterPro" id="IPR043502">
    <property type="entry name" value="DNA/RNA_pol_sf"/>
</dbReference>
<dbReference type="GO" id="GO:0005739">
    <property type="term" value="C:mitochondrion"/>
    <property type="evidence" value="ECO:0007669"/>
    <property type="project" value="UniProtKB-SubCell"/>
</dbReference>
<keyword evidence="6" id="KW-1185">Reference proteome</keyword>
<feature type="compositionally biased region" description="Polar residues" evidence="3">
    <location>
        <begin position="605"/>
        <end position="618"/>
    </location>
</feature>
<dbReference type="GO" id="GO:0003684">
    <property type="term" value="F:damaged DNA binding"/>
    <property type="evidence" value="ECO:0007669"/>
    <property type="project" value="InterPro"/>
</dbReference>
<evidence type="ECO:0000256" key="1">
    <source>
        <dbReference type="ARBA" id="ARBA00004173"/>
    </source>
</evidence>
<reference evidence="5" key="1">
    <citation type="submission" date="2023-10" db="EMBL/GenBank/DDBJ databases">
        <authorList>
            <person name="Hackl T."/>
        </authorList>
    </citation>
    <scope>NUCLEOTIDE SEQUENCE</scope>
</reference>
<dbReference type="Gene3D" id="3.30.1490.100">
    <property type="entry name" value="DNA polymerase, Y-family, little finger domain"/>
    <property type="match status" value="1"/>
</dbReference>
<feature type="region of interest" description="Disordered" evidence="3">
    <location>
        <begin position="634"/>
        <end position="675"/>
    </location>
</feature>
<protein>
    <submittedName>
        <fullName evidence="5">Uu.00g066350.m01.CDS01</fullName>
    </submittedName>
</protein>
<evidence type="ECO:0000256" key="2">
    <source>
        <dbReference type="ARBA" id="ARBA00023128"/>
    </source>
</evidence>
<feature type="compositionally biased region" description="Gly residues" evidence="3">
    <location>
        <begin position="531"/>
        <end position="540"/>
    </location>
</feature>
<dbReference type="AlphaFoldDB" id="A0AAI8VUR8"/>
<evidence type="ECO:0000313" key="6">
    <source>
        <dbReference type="Proteomes" id="UP001295740"/>
    </source>
</evidence>
<dbReference type="GO" id="GO:0003887">
    <property type="term" value="F:DNA-directed DNA polymerase activity"/>
    <property type="evidence" value="ECO:0007669"/>
    <property type="project" value="TreeGrafter"/>
</dbReference>
<dbReference type="PANTHER" id="PTHR46404:SF1">
    <property type="entry name" value="DNA POLYMERASE IOTA"/>
    <property type="match status" value="1"/>
</dbReference>
<dbReference type="Gene3D" id="3.40.1170.60">
    <property type="match status" value="1"/>
</dbReference>
<keyword evidence="2" id="KW-0496">Mitochondrion</keyword>